<comment type="caution">
    <text evidence="3">The sequence shown here is derived from an EMBL/GenBank/DDBJ whole genome shotgun (WGS) entry which is preliminary data.</text>
</comment>
<organism evidence="3 4">
    <name type="scientific">Ruminiclostridium sufflavum DSM 19573</name>
    <dbReference type="NCBI Taxonomy" id="1121337"/>
    <lineage>
        <taxon>Bacteria</taxon>
        <taxon>Bacillati</taxon>
        <taxon>Bacillota</taxon>
        <taxon>Clostridia</taxon>
        <taxon>Eubacteriales</taxon>
        <taxon>Oscillospiraceae</taxon>
        <taxon>Ruminiclostridium</taxon>
    </lineage>
</organism>
<proteinExistence type="inferred from homology"/>
<evidence type="ECO:0000259" key="2">
    <source>
        <dbReference type="Pfam" id="PF00975"/>
    </source>
</evidence>
<dbReference type="RefSeq" id="WP_165835533.1">
    <property type="nucleotide sequence ID" value="NZ_QKMR01000008.1"/>
</dbReference>
<evidence type="ECO:0000313" key="4">
    <source>
        <dbReference type="Proteomes" id="UP000248132"/>
    </source>
</evidence>
<reference evidence="3 4" key="1">
    <citation type="submission" date="2018-06" db="EMBL/GenBank/DDBJ databases">
        <title>Genomic Encyclopedia of Type Strains, Phase I: the one thousand microbial genomes (KMG-I) project.</title>
        <authorList>
            <person name="Kyrpides N."/>
        </authorList>
    </citation>
    <scope>NUCLEOTIDE SEQUENCE [LARGE SCALE GENOMIC DNA]</scope>
    <source>
        <strain evidence="3 4">DSM 19573</strain>
    </source>
</reference>
<dbReference type="InterPro" id="IPR029058">
    <property type="entry name" value="AB_hydrolase_fold"/>
</dbReference>
<protein>
    <submittedName>
        <fullName evidence="3">External thioesterase TEII</fullName>
    </submittedName>
</protein>
<gene>
    <name evidence="3" type="ORF">LY28_01749</name>
</gene>
<dbReference type="InterPro" id="IPR001031">
    <property type="entry name" value="Thioesterase"/>
</dbReference>
<dbReference type="PANTHER" id="PTHR11487:SF0">
    <property type="entry name" value="S-ACYL FATTY ACID SYNTHASE THIOESTERASE, MEDIUM CHAIN"/>
    <property type="match status" value="1"/>
</dbReference>
<dbReference type="SUPFAM" id="SSF53474">
    <property type="entry name" value="alpha/beta-Hydrolases"/>
    <property type="match status" value="1"/>
</dbReference>
<dbReference type="GO" id="GO:0008610">
    <property type="term" value="P:lipid biosynthetic process"/>
    <property type="evidence" value="ECO:0007669"/>
    <property type="project" value="TreeGrafter"/>
</dbReference>
<dbReference type="InterPro" id="IPR012223">
    <property type="entry name" value="TEII"/>
</dbReference>
<dbReference type="Proteomes" id="UP000248132">
    <property type="component" value="Unassembled WGS sequence"/>
</dbReference>
<keyword evidence="4" id="KW-1185">Reference proteome</keyword>
<accession>A0A318XQE7</accession>
<sequence>MKIICLHYAGGNGYFYYQWKNWLPGCDIVPLDLPGHGRRIQENLLYDFKDALEYLFNEVVKAVEENEPYVIFGHSMGGLFVLYILDRLEMDGKTMPQGVILSGASVPVDEPDHKRISEMNDDEFLQMILDSGGTNIELIKSLEFKNCFFPIIKADYIMLDKKHPLQRNRKFQVKAAIFNGLADTSAIRDEKRLKEYFNEEVTVHHFEGGHFYFESKKQLICNSIRNFVENVLGGGY</sequence>
<evidence type="ECO:0000256" key="1">
    <source>
        <dbReference type="ARBA" id="ARBA00007169"/>
    </source>
</evidence>
<dbReference type="Gene3D" id="3.40.50.1820">
    <property type="entry name" value="alpha/beta hydrolase"/>
    <property type="match status" value="1"/>
</dbReference>
<evidence type="ECO:0000313" key="3">
    <source>
        <dbReference type="EMBL" id="PYG88039.1"/>
    </source>
</evidence>
<name>A0A318XQE7_9FIRM</name>
<feature type="domain" description="Thioesterase" evidence="2">
    <location>
        <begin position="2"/>
        <end position="219"/>
    </location>
</feature>
<dbReference type="AlphaFoldDB" id="A0A318XQE7"/>
<dbReference type="EMBL" id="QKMR01000008">
    <property type="protein sequence ID" value="PYG88039.1"/>
    <property type="molecule type" value="Genomic_DNA"/>
</dbReference>
<comment type="similarity">
    <text evidence="1">Belongs to the thioesterase family.</text>
</comment>
<dbReference type="PANTHER" id="PTHR11487">
    <property type="entry name" value="THIOESTERASE"/>
    <property type="match status" value="1"/>
</dbReference>
<dbReference type="Pfam" id="PF00975">
    <property type="entry name" value="Thioesterase"/>
    <property type="match status" value="1"/>
</dbReference>